<evidence type="ECO:0000256" key="4">
    <source>
        <dbReference type="SAM" id="SignalP"/>
    </source>
</evidence>
<dbReference type="Gene3D" id="2.40.160.10">
    <property type="entry name" value="Porin"/>
    <property type="match status" value="1"/>
</dbReference>
<dbReference type="STRING" id="1051646.IX91_11530"/>
<evidence type="ECO:0000313" key="6">
    <source>
        <dbReference type="Proteomes" id="UP000030071"/>
    </source>
</evidence>
<reference evidence="5 6" key="1">
    <citation type="submission" date="2014-08" db="EMBL/GenBank/DDBJ databases">
        <title>First Complete Genome Sequence of the Shellfish Pathogen Vibrio tubiashii.</title>
        <authorList>
            <person name="Richards G.P."/>
            <person name="Needleman D.S."/>
            <person name="Watson M.A."/>
            <person name="Bono J.L."/>
        </authorList>
    </citation>
    <scope>NUCLEOTIDE SEQUENCE [LARGE SCALE GENOMIC DNA]</scope>
    <source>
        <strain evidence="5 6">ATCC 19109</strain>
    </source>
</reference>
<dbReference type="PANTHER" id="PTHR34501">
    <property type="entry name" value="PROTEIN YDDL-RELATED"/>
    <property type="match status" value="1"/>
</dbReference>
<dbReference type="GO" id="GO:0009279">
    <property type="term" value="C:cell outer membrane"/>
    <property type="evidence" value="ECO:0007669"/>
    <property type="project" value="UniProtKB-SubCell"/>
</dbReference>
<sequence>MDKMFKRTLLGAAVATAAVSGSANAAIELAGEAVQFYGQAAGFIQLVDNNIDDTTSAGSVMESRVGFRGKVNFEDFGPTFLWQIEGGNADNTAKSGQLGARDTFIGLEFDGVGQFKFGRQLVAAYNYVDWPHTNPGLGNVFDWNNDIGASFQDRADSVFRYDSATWNGFNFQATLSGMTQNTDQLVTSLGTSFTRDMFSLHAGYYKQKSYEQGVDEPEKYVLNDTNSSVIVNPEWTKWYNNGGANQKETVDSQSYYIVGGSVFLGDLTLTGAVKKMEKGNVDQTAYSTTAQYVIDGKWVLKAGYAATNDADGLTNSGDTAVTARLGYILPSAYLYIDSRNYKMSNKDNSYQTSDWSNNVLVGAEYYF</sequence>
<dbReference type="GO" id="GO:0015288">
    <property type="term" value="F:porin activity"/>
    <property type="evidence" value="ECO:0007669"/>
    <property type="project" value="InterPro"/>
</dbReference>
<dbReference type="InterPro" id="IPR050298">
    <property type="entry name" value="Gram-neg_bact_OMP"/>
</dbReference>
<name>A0A0A0SF56_9VIBR</name>
<dbReference type="KEGG" id="vtu:IX91_11530"/>
<organism evidence="5 6">
    <name type="scientific">Vibrio tubiashii ATCC 19109</name>
    <dbReference type="NCBI Taxonomy" id="1051646"/>
    <lineage>
        <taxon>Bacteria</taxon>
        <taxon>Pseudomonadati</taxon>
        <taxon>Pseudomonadota</taxon>
        <taxon>Gammaproteobacteria</taxon>
        <taxon>Vibrionales</taxon>
        <taxon>Vibrionaceae</taxon>
        <taxon>Vibrio</taxon>
        <taxon>Vibrio oreintalis group</taxon>
    </lineage>
</organism>
<dbReference type="PRINTS" id="PR00182">
    <property type="entry name" value="ECOLNEIPORIN"/>
</dbReference>
<dbReference type="Proteomes" id="UP000030071">
    <property type="component" value="Chromosome 1"/>
</dbReference>
<dbReference type="InterPro" id="IPR033900">
    <property type="entry name" value="Gram_neg_porin_domain"/>
</dbReference>
<keyword evidence="3" id="KW-0472">Membrane</keyword>
<dbReference type="HOGENOM" id="CLU_068896_0_0_6"/>
<evidence type="ECO:0000256" key="3">
    <source>
        <dbReference type="ARBA" id="ARBA00023136"/>
    </source>
</evidence>
<dbReference type="InterPro" id="IPR001702">
    <property type="entry name" value="Porin_Gram-ve"/>
</dbReference>
<dbReference type="GeneID" id="23445353"/>
<dbReference type="GO" id="GO:0034220">
    <property type="term" value="P:monoatomic ion transmembrane transport"/>
    <property type="evidence" value="ECO:0007669"/>
    <property type="project" value="InterPro"/>
</dbReference>
<dbReference type="SUPFAM" id="SSF56935">
    <property type="entry name" value="Porins"/>
    <property type="match status" value="1"/>
</dbReference>
<dbReference type="AlphaFoldDB" id="A0A0A0SF56"/>
<dbReference type="Pfam" id="PF00267">
    <property type="entry name" value="Porin_1"/>
    <property type="match status" value="1"/>
</dbReference>
<dbReference type="EMBL" id="CP009354">
    <property type="protein sequence ID" value="AIW14806.1"/>
    <property type="molecule type" value="Genomic_DNA"/>
</dbReference>
<dbReference type="CDD" id="cd00342">
    <property type="entry name" value="gram_neg_porins"/>
    <property type="match status" value="1"/>
</dbReference>
<feature type="chain" id="PRO_5001976832" evidence="4">
    <location>
        <begin position="26"/>
        <end position="367"/>
    </location>
</feature>
<accession>A0A0A0SF56</accession>
<dbReference type="RefSeq" id="WP_004749085.1">
    <property type="nucleotide sequence ID" value="NZ_CP009354.1"/>
</dbReference>
<keyword evidence="2 4" id="KW-0732">Signal</keyword>
<dbReference type="PATRIC" id="fig|1051646.9.peg.2272"/>
<gene>
    <name evidence="5" type="ORF">IX91_11530</name>
</gene>
<feature type="signal peptide" evidence="4">
    <location>
        <begin position="1"/>
        <end position="25"/>
    </location>
</feature>
<dbReference type="eggNOG" id="COG3203">
    <property type="taxonomic scope" value="Bacteria"/>
</dbReference>
<proteinExistence type="predicted"/>
<evidence type="ECO:0000313" key="5">
    <source>
        <dbReference type="EMBL" id="AIW14806.1"/>
    </source>
</evidence>
<dbReference type="PANTHER" id="PTHR34501:SF2">
    <property type="entry name" value="OUTER MEMBRANE PORIN F-RELATED"/>
    <property type="match status" value="1"/>
</dbReference>
<comment type="subcellular location">
    <subcellularLocation>
        <location evidence="1">Cell outer membrane</location>
        <topology evidence="1">Multi-pass membrane protein</topology>
    </subcellularLocation>
</comment>
<evidence type="ECO:0000256" key="2">
    <source>
        <dbReference type="ARBA" id="ARBA00022729"/>
    </source>
</evidence>
<evidence type="ECO:0000256" key="1">
    <source>
        <dbReference type="ARBA" id="ARBA00004571"/>
    </source>
</evidence>
<protein>
    <submittedName>
        <fullName evidence="5">Membrane protein</fullName>
    </submittedName>
</protein>
<dbReference type="InterPro" id="IPR023614">
    <property type="entry name" value="Porin_dom_sf"/>
</dbReference>